<accession>A0ACB9N9L3</accession>
<gene>
    <name evidence="1" type="ORF">L6164_017907</name>
</gene>
<dbReference type="EMBL" id="CM039432">
    <property type="protein sequence ID" value="KAI4333053.1"/>
    <property type="molecule type" value="Genomic_DNA"/>
</dbReference>
<dbReference type="Proteomes" id="UP000828941">
    <property type="component" value="Chromosome 7"/>
</dbReference>
<evidence type="ECO:0000313" key="2">
    <source>
        <dbReference type="Proteomes" id="UP000828941"/>
    </source>
</evidence>
<name>A0ACB9N9L3_BAUVA</name>
<evidence type="ECO:0000313" key="1">
    <source>
        <dbReference type="EMBL" id="KAI4333053.1"/>
    </source>
</evidence>
<comment type="caution">
    <text evidence="1">The sequence shown here is derived from an EMBL/GenBank/DDBJ whole genome shotgun (WGS) entry which is preliminary data.</text>
</comment>
<organism evidence="1 2">
    <name type="scientific">Bauhinia variegata</name>
    <name type="common">Purple orchid tree</name>
    <name type="synonym">Phanera variegata</name>
    <dbReference type="NCBI Taxonomy" id="167791"/>
    <lineage>
        <taxon>Eukaryota</taxon>
        <taxon>Viridiplantae</taxon>
        <taxon>Streptophyta</taxon>
        <taxon>Embryophyta</taxon>
        <taxon>Tracheophyta</taxon>
        <taxon>Spermatophyta</taxon>
        <taxon>Magnoliopsida</taxon>
        <taxon>eudicotyledons</taxon>
        <taxon>Gunneridae</taxon>
        <taxon>Pentapetalae</taxon>
        <taxon>rosids</taxon>
        <taxon>fabids</taxon>
        <taxon>Fabales</taxon>
        <taxon>Fabaceae</taxon>
        <taxon>Cercidoideae</taxon>
        <taxon>Cercideae</taxon>
        <taxon>Bauhiniinae</taxon>
        <taxon>Bauhinia</taxon>
    </lineage>
</organism>
<sequence length="437" mass="49546">MDPGLPYQCPKDLGREQRGINLACHLNACAGYVAAGNFTNADLEFQCISHLSSPDGDAIQRMAAYMSEALSFRMFKHFPGACEIIMNSSSRMSNSEELLVKNLFFKLCPFLKVLYLIINQAIAQIMEGEKMVHIIDLNASEPAQWINLLKTRKGGPPQLNITVIHEKKEVLEQIGLQLIREAENLEFPFRFNPIVSKLQDLDFEILPVKPGEALAISSVLQLHSLLAVDDEMLAWSSPAALQNLQRAVHMNQRTFGELIQKDKINAYILSPDSALSPLSLGASPKMGNFLHDLWKLRPKLIVITEHEADLNGSNLIERVDRASHYYGSLFDCLESTVPRTSSERQKLERMLFGEEIKNIIACEGIKRKERHEKLEKWIPRLESSGFGKISFCQDAMHEAKNLLQNYGHGFKLREENGCLFICWNDKALFSISAWRFR</sequence>
<reference evidence="1 2" key="1">
    <citation type="journal article" date="2022" name="DNA Res.">
        <title>Chromosomal-level genome assembly of the orchid tree Bauhinia variegata (Leguminosae; Cercidoideae) supports the allotetraploid origin hypothesis of Bauhinia.</title>
        <authorList>
            <person name="Zhong Y."/>
            <person name="Chen Y."/>
            <person name="Zheng D."/>
            <person name="Pang J."/>
            <person name="Liu Y."/>
            <person name="Luo S."/>
            <person name="Meng S."/>
            <person name="Qian L."/>
            <person name="Wei D."/>
            <person name="Dai S."/>
            <person name="Zhou R."/>
        </authorList>
    </citation>
    <scope>NUCLEOTIDE SEQUENCE [LARGE SCALE GENOMIC DNA]</scope>
    <source>
        <strain evidence="1">BV-YZ2020</strain>
    </source>
</reference>
<proteinExistence type="predicted"/>
<keyword evidence="2" id="KW-1185">Reference proteome</keyword>
<protein>
    <submittedName>
        <fullName evidence="1">Uncharacterized protein</fullName>
    </submittedName>
</protein>